<dbReference type="Proteomes" id="UP000004619">
    <property type="component" value="Unassembled WGS sequence"/>
</dbReference>
<proteinExistence type="predicted"/>
<organism evidence="1 2">
    <name type="scientific">Faecalibacterium duncaniae (strain DSM 17677 / JCM 31915 / A2-165)</name>
    <name type="common">Faecalibacterium prausnitzii</name>
    <dbReference type="NCBI Taxonomy" id="411483"/>
    <lineage>
        <taxon>Bacteria</taxon>
        <taxon>Bacillati</taxon>
        <taxon>Bacillota</taxon>
        <taxon>Clostridia</taxon>
        <taxon>Eubacteriales</taxon>
        <taxon>Oscillospiraceae</taxon>
        <taxon>Faecalibacterium</taxon>
    </lineage>
</organism>
<sequence>MFHILLLALKKLLFHLNYNIFCSRFAGAERWNLQKVNRSYQG</sequence>
<evidence type="ECO:0000313" key="1">
    <source>
        <dbReference type="EMBL" id="EEU97385.1"/>
    </source>
</evidence>
<dbReference type="HOGENOM" id="CLU_3251794_0_0_9"/>
<name>C7H452_FAED2</name>
<accession>C7H452</accession>
<protein>
    <submittedName>
        <fullName evidence="1">Uncharacterized protein</fullName>
    </submittedName>
</protein>
<evidence type="ECO:0000313" key="2">
    <source>
        <dbReference type="Proteomes" id="UP000004619"/>
    </source>
</evidence>
<gene>
    <name evidence="1" type="ORF">FAEPRAA2165_01066</name>
</gene>
<dbReference type="EMBL" id="ACOP02000022">
    <property type="protein sequence ID" value="EEU97385.1"/>
    <property type="molecule type" value="Genomic_DNA"/>
</dbReference>
<dbReference type="AlphaFoldDB" id="C7H452"/>
<comment type="caution">
    <text evidence="1">The sequence shown here is derived from an EMBL/GenBank/DDBJ whole genome shotgun (WGS) entry which is preliminary data.</text>
</comment>
<reference evidence="1" key="1">
    <citation type="submission" date="2009-08" db="EMBL/GenBank/DDBJ databases">
        <authorList>
            <person name="Weinstock G."/>
            <person name="Sodergren E."/>
            <person name="Clifton S."/>
            <person name="Fulton L."/>
            <person name="Fulton B."/>
            <person name="Courtney L."/>
            <person name="Fronick C."/>
            <person name="Harrison M."/>
            <person name="Strong C."/>
            <person name="Farmer C."/>
            <person name="Delahaunty K."/>
            <person name="Markovic C."/>
            <person name="Hall O."/>
            <person name="Minx P."/>
            <person name="Tomlinson C."/>
            <person name="Mitreva M."/>
            <person name="Nelson J."/>
            <person name="Hou S."/>
            <person name="Wollam A."/>
            <person name="Pepin K.H."/>
            <person name="Johnson M."/>
            <person name="Bhonagiri V."/>
            <person name="Nash W.E."/>
            <person name="Warren W."/>
            <person name="Chinwalla A."/>
            <person name="Mardis E.R."/>
            <person name="Wilson R.K."/>
        </authorList>
    </citation>
    <scope>NUCLEOTIDE SEQUENCE [LARGE SCALE GENOMIC DNA]</scope>
    <source>
        <strain evidence="1">A2-165</strain>
    </source>
</reference>
<keyword evidence="2" id="KW-1185">Reference proteome</keyword>